<evidence type="ECO:0000313" key="3">
    <source>
        <dbReference type="Proteomes" id="UP000505271"/>
    </source>
</evidence>
<dbReference type="KEGG" id="vg:55412059"/>
<sequence>MKRPDLPQYELTPEARPVDAYINPVDYQVQRPPSGPKQTPQVKGITTVGQNSVGSYQGYNQAEQLASSLSKFNPAVTEAMKTGGVMLAGKIMDDNHKKAVAAAQKAEALLDAQTELSAEERAAAVRKLTNQDSNAGWLMHALNPYREWGWKRGMTYSLGQKLKTELPQLATQLTGEDYLAPDQGMGKLVQLRGEKLAELQEMYGVSENDPSYQNYVLEPFNKASDALTSQVTKDRVKWMDSNQPRVIGNNLGQLIESSLRSNTVDITQPDGTTVTLTRTPGNEMVFDRTVADQANRLLQRHGAMAGLPGQRTKWNLETYKDLIARPSFAPGTKGRAILDSLVSTQPMLGPNGKQLVIDGKGQFMTFGQAFQADALEVDMRVDRERYSQRQRVINEGKQMGLAAVLDATQAYPPGPDRLAAGQAALEEFADKNKLRDTKAGRILLGQLQSEMVTALQTQSQLYGQRFDPAAGATWRQAFDRRVAKGEQGDMQTELMGLQQAAERMGPDGYSWYNSQYSHLKDVYEDIDTVSRFPKLNSVIDEAVDVDLSKYYLGFPNNWPDRLESQLRQRTAYTNTAGAAIRAEEDRLGRPLQPGEARQVALDAIRNYGKDDEALRQELYPGSPTFPGAAPSVMPGAGTRDMAPSGGQTEQVPVSEQVDTPSPLQTKPQDLTTAPVYGMDELDDMPNRATRIKNWRAEAIIDIADLRQLVLDQMAGKPLPGQFKRLLRDLRVRDAFQFIDAQLKFYPKYKPEWTPQEYESLRNNWQSSAGLMDNAIATTGLQRRGLNKLAALNDWAYMA</sequence>
<dbReference type="EMBL" id="AP013547">
    <property type="protein sequence ID" value="BAQ94396.1"/>
    <property type="molecule type" value="Genomic_DNA"/>
</dbReference>
<protein>
    <submittedName>
        <fullName evidence="2">Uncharacterized protein</fullName>
    </submittedName>
</protein>
<evidence type="ECO:0000313" key="2">
    <source>
        <dbReference type="EMBL" id="BAQ94396.1"/>
    </source>
</evidence>
<dbReference type="GeneID" id="55412059"/>
<reference evidence="2 3" key="1">
    <citation type="journal article" date="2013" name="PLoS Genet.">
        <title>Expanding the Marine Virosphere Using Metagenomics.</title>
        <authorList>
            <person name="Mizuno C.M."/>
            <person name="Rodriguez-Valera F."/>
            <person name="Kimes N.E."/>
            <person name="Ghai R."/>
        </authorList>
    </citation>
    <scope>NUCLEOTIDE SEQUENCE [LARGE SCALE GENOMIC DNA]</scope>
    <source>
        <strain evidence="2">UvMED-CGR-U-MedDCM-OCT-S31-C1</strain>
    </source>
</reference>
<proteinExistence type="predicted"/>
<keyword evidence="3" id="KW-1185">Reference proteome</keyword>
<evidence type="ECO:0000256" key="1">
    <source>
        <dbReference type="SAM" id="MobiDB-lite"/>
    </source>
</evidence>
<name>A0A6S4PIR9_9CAUD</name>
<dbReference type="Proteomes" id="UP000505271">
    <property type="component" value="Segment"/>
</dbReference>
<dbReference type="RefSeq" id="YP_009777893.1">
    <property type="nucleotide sequence ID" value="NC_047706.1"/>
</dbReference>
<accession>A0A6S4PIR9</accession>
<organism evidence="2 3">
    <name type="scientific">uncultured phage_MedDCM-OCT-S31-C1</name>
    <dbReference type="NCBI Taxonomy" id="2740800"/>
    <lineage>
        <taxon>Viruses</taxon>
        <taxon>Duplodnaviria</taxon>
        <taxon>Heunggongvirae</taxon>
        <taxon>Uroviricota</taxon>
        <taxon>Caudoviricetes</taxon>
        <taxon>Autographivirales</taxon>
        <taxon>Nohivirus</taxon>
        <taxon>Nohivirus S31C1</taxon>
    </lineage>
</organism>
<feature type="compositionally biased region" description="Polar residues" evidence="1">
    <location>
        <begin position="645"/>
        <end position="670"/>
    </location>
</feature>
<feature type="region of interest" description="Disordered" evidence="1">
    <location>
        <begin position="619"/>
        <end position="670"/>
    </location>
</feature>